<name>A0ABR5SEC6_9BACT</name>
<evidence type="ECO:0000313" key="1">
    <source>
        <dbReference type="EMBL" id="KWT73773.1"/>
    </source>
</evidence>
<reference evidence="1 2" key="1">
    <citation type="submission" date="2015-11" db="EMBL/GenBank/DDBJ databases">
        <authorList>
            <person name="Lin W."/>
        </authorList>
    </citation>
    <scope>NUCLEOTIDE SEQUENCE [LARGE SCALE GENOMIC DNA]</scope>
    <source>
        <strain evidence="1 2">HCH-1</strain>
    </source>
</reference>
<dbReference type="Proteomes" id="UP000060487">
    <property type="component" value="Unassembled WGS sequence"/>
</dbReference>
<gene>
    <name evidence="1" type="ORF">ASN18_3355</name>
</gene>
<organism evidence="1 2">
    <name type="scientific">Candidatus Magnetominusculus xianensis</name>
    <dbReference type="NCBI Taxonomy" id="1748249"/>
    <lineage>
        <taxon>Bacteria</taxon>
        <taxon>Pseudomonadati</taxon>
        <taxon>Nitrospirota</taxon>
        <taxon>Nitrospiria</taxon>
        <taxon>Nitrospirales</taxon>
        <taxon>Nitrospiraceae</taxon>
        <taxon>Candidatus Magnetominusculus</taxon>
    </lineage>
</organism>
<sequence>MTFLRLSIDPGGEKFLKFAKKKLEQLKKRWEGALEIAGDEYNLDGFSLRISYSPYEDTIQIRAESTPAVIYLIYVSANTAGMVINITVTPPTAGTGYTVGDVLTLSGGKGATVQVNSVGGNGSVTNVSLITAGMGYTKTGYTSTTGGNGTGCVIEIDTISEADPYYQLRYDPPPNGIGGDYRVLAYTVDAGALKAAGTTVRGLTISDSGTSLVIQSGSGVHNAVLANVYTYNETIDAAEFGNTGWNSVVDIFAAARYVGNPYDYNWSKKEVTNNGKNIVKYIPDKTKMIIGNSAARHWMGIGSDGYINQCMFGRKDSLLGTGVISQELGLIPQQFYQLWKHEISYRVTPESDIVTGAFIGDDYQVGTLGVDSSGYSWKLHFPIVVIDKDNALVKTVANSWSKGGNKPYPYQINLVVTNRWYLDRTPPVFYETTDTWRYDGTTHIEDDAVTRTEILTIGGLEIERLTYTETRYVSGNASDGISLTWTPGAFPPMTLVSSSGDAHGGFGDGVSAASGSISGPGQFNATLHTYSFYNPSTGRDNVAWYNVIIGIENEFTKNGERDLHVMAYDCMSGYSKSGSYSATQNFIVFYKKSKVNFYHRIYVPNSTDGTWPSVTTELQNDPVTTEYYMAYQVNGGGLQKINIGSDIRVPSCQINGGYMVYTYVVYDKDAFKNRIVGLINLKKGTKNEINLSDDDARLNDFKHFHHAAIGVI</sequence>
<dbReference type="RefSeq" id="WP_085053936.1">
    <property type="nucleotide sequence ID" value="NZ_LNQR01000150.1"/>
</dbReference>
<evidence type="ECO:0000313" key="2">
    <source>
        <dbReference type="Proteomes" id="UP000060487"/>
    </source>
</evidence>
<dbReference type="EMBL" id="LNQR01000150">
    <property type="protein sequence ID" value="KWT73773.1"/>
    <property type="molecule type" value="Genomic_DNA"/>
</dbReference>
<keyword evidence="2" id="KW-1185">Reference proteome</keyword>
<protein>
    <submittedName>
        <fullName evidence="1">Uncharacterized protein</fullName>
    </submittedName>
</protein>
<proteinExistence type="predicted"/>
<comment type="caution">
    <text evidence="1">The sequence shown here is derived from an EMBL/GenBank/DDBJ whole genome shotgun (WGS) entry which is preliminary data.</text>
</comment>
<accession>A0ABR5SEC6</accession>